<dbReference type="AlphaFoldDB" id="A0A1V9YE99"/>
<name>A0A1V9YE99_ACHHY</name>
<dbReference type="PANTHER" id="PTHR48471:SF1">
    <property type="entry name" value="DDE TNP4 DOMAIN-CONTAINING PROTEIN"/>
    <property type="match status" value="1"/>
</dbReference>
<organism evidence="1 2">
    <name type="scientific">Achlya hypogyna</name>
    <name type="common">Oomycete</name>
    <name type="synonym">Protoachlya hypogyna</name>
    <dbReference type="NCBI Taxonomy" id="1202772"/>
    <lineage>
        <taxon>Eukaryota</taxon>
        <taxon>Sar</taxon>
        <taxon>Stramenopiles</taxon>
        <taxon>Oomycota</taxon>
        <taxon>Saprolegniomycetes</taxon>
        <taxon>Saprolegniales</taxon>
        <taxon>Achlyaceae</taxon>
        <taxon>Achlya</taxon>
    </lineage>
</organism>
<dbReference type="EMBL" id="JNBR01001986">
    <property type="protein sequence ID" value="OQR84028.1"/>
    <property type="molecule type" value="Genomic_DNA"/>
</dbReference>
<dbReference type="OrthoDB" id="78198at2759"/>
<evidence type="ECO:0000313" key="1">
    <source>
        <dbReference type="EMBL" id="OQR84028.1"/>
    </source>
</evidence>
<accession>A0A1V9YE99</accession>
<protein>
    <submittedName>
        <fullName evidence="1">Uncharacterized protein</fullName>
    </submittedName>
</protein>
<sequence length="222" mass="25080">MQLLPLIIAHRRAARQREAARQNVQRILLTAALMRLRGLLRERSFIHSSSLLCDQTEAPWYHFYMRRDVPSFISLVSLTPAAFDSLLSVFANFYVVVSGPGRRGRPSRIPRVHCVLGLLLTYYTTPTEQKLMCKSFAVTTSTLSRVIKNAEAALNQALRQMPDAVVCWPSQAMQQTWAAATQRREPRVQSVVGFVDGKNLRVQEPSNSELQNALYNGKIQPV</sequence>
<reference evidence="1 2" key="1">
    <citation type="journal article" date="2014" name="Genome Biol. Evol.">
        <title>The secreted proteins of Achlya hypogyna and Thraustotheca clavata identify the ancestral oomycete secretome and reveal gene acquisitions by horizontal gene transfer.</title>
        <authorList>
            <person name="Misner I."/>
            <person name="Blouin N."/>
            <person name="Leonard G."/>
            <person name="Richards T.A."/>
            <person name="Lane C.E."/>
        </authorList>
    </citation>
    <scope>NUCLEOTIDE SEQUENCE [LARGE SCALE GENOMIC DNA]</scope>
    <source>
        <strain evidence="1 2">ATCC 48635</strain>
    </source>
</reference>
<dbReference type="PANTHER" id="PTHR48471">
    <property type="entry name" value="DDE TNP4 DOMAIN-CONTAINING PROTEIN"/>
    <property type="match status" value="1"/>
</dbReference>
<comment type="caution">
    <text evidence="1">The sequence shown here is derived from an EMBL/GenBank/DDBJ whole genome shotgun (WGS) entry which is preliminary data.</text>
</comment>
<keyword evidence="2" id="KW-1185">Reference proteome</keyword>
<evidence type="ECO:0000313" key="2">
    <source>
        <dbReference type="Proteomes" id="UP000243579"/>
    </source>
</evidence>
<proteinExistence type="predicted"/>
<dbReference type="Proteomes" id="UP000243579">
    <property type="component" value="Unassembled WGS sequence"/>
</dbReference>
<gene>
    <name evidence="1" type="ORF">ACHHYP_20708</name>
</gene>